<evidence type="ECO:0000313" key="8">
    <source>
        <dbReference type="Proteomes" id="UP000284883"/>
    </source>
</evidence>
<dbReference type="Proteomes" id="UP000284883">
    <property type="component" value="Unassembled WGS sequence"/>
</dbReference>
<keyword evidence="3" id="KW-1133">Transmembrane helix</keyword>
<dbReference type="Proteomes" id="UP000266376">
    <property type="component" value="Unassembled WGS sequence"/>
</dbReference>
<keyword evidence="3" id="KW-0472">Membrane</keyword>
<keyword evidence="1" id="KW-0479">Metal-binding</keyword>
<sequence>MSEIKEYKCPACGGAMEFDSKSQKMKCPYCDTEISVDEYESLIAKADQVVAADAASDVETEQKKAENYTAHDWNQDEIDNMVVYICQSCGGEITADKNTGATTCPFCGNRVVLKGQFEGALKPDYVIPFKLDKKAAKEAYYKHLTGKAFIPSVFRQENHIDEIVGLYVPFWVFNIESEADISYDAEKIRVWKSGDTEYTEHKYYKIRRGGTIYFEHVPEDGSVKMDDALMESLEPYDFKDAVPFKSAYLAGYVADRYDVDQDECMKRAKKRIRRSTEDSFRETVNGYYALSTQSSTVNIRDSKTSYAMYPVWLLNTTWKGQKYTFAMNGQSGKIVGDLPADEGAFWKYVGTRGILISVILYIIMMVVMFL</sequence>
<evidence type="ECO:0000256" key="1">
    <source>
        <dbReference type="ARBA" id="ARBA00022723"/>
    </source>
</evidence>
<dbReference type="SUPFAM" id="SSF63393">
    <property type="entry name" value="RNA polymerase subunits"/>
    <property type="match status" value="1"/>
</dbReference>
<dbReference type="Gene3D" id="2.20.28.30">
    <property type="entry name" value="RNA polymerase ii, chain L"/>
    <property type="match status" value="2"/>
</dbReference>
<evidence type="ECO:0000313" key="7">
    <source>
        <dbReference type="Proteomes" id="UP000266376"/>
    </source>
</evidence>
<dbReference type="InterPro" id="IPR006591">
    <property type="entry name" value="RNAP_P/RPABC4"/>
</dbReference>
<dbReference type="SMART" id="SM00659">
    <property type="entry name" value="RPOLCX"/>
    <property type="match status" value="1"/>
</dbReference>
<dbReference type="GO" id="GO:0046872">
    <property type="term" value="F:metal ion binding"/>
    <property type="evidence" value="ECO:0007669"/>
    <property type="project" value="UniProtKB-KW"/>
</dbReference>
<keyword evidence="2" id="KW-0862">Zinc</keyword>
<accession>A0A395XNP8</accession>
<proteinExistence type="predicted"/>
<protein>
    <recommendedName>
        <fullName evidence="10">DNA-directed RNA polymerase subunit P</fullName>
    </recommendedName>
</protein>
<dbReference type="RefSeq" id="WP_029730450.1">
    <property type="nucleotide sequence ID" value="NZ_JBBNJA010000001.1"/>
</dbReference>
<evidence type="ECO:0000313" key="5">
    <source>
        <dbReference type="EMBL" id="RHA71477.1"/>
    </source>
</evidence>
<evidence type="ECO:0000256" key="2">
    <source>
        <dbReference type="ARBA" id="ARBA00022833"/>
    </source>
</evidence>
<reference evidence="7 8" key="1">
    <citation type="submission" date="2018-08" db="EMBL/GenBank/DDBJ databases">
        <title>A genome reference for cultivated species of the human gut microbiota.</title>
        <authorList>
            <person name="Zou Y."/>
            <person name="Xue W."/>
            <person name="Luo G."/>
        </authorList>
    </citation>
    <scope>NUCLEOTIDE SEQUENCE [LARGE SCALE GENOMIC DNA]</scope>
    <source>
        <strain evidence="4 7">AF12-11</strain>
        <strain evidence="6 8">AM40-15AC</strain>
        <strain evidence="5 9">AM42-8</strain>
    </source>
</reference>
<dbReference type="Proteomes" id="UP000285642">
    <property type="component" value="Unassembled WGS sequence"/>
</dbReference>
<keyword evidence="3" id="KW-0812">Transmembrane</keyword>
<evidence type="ECO:0000313" key="9">
    <source>
        <dbReference type="Proteomes" id="UP000285642"/>
    </source>
</evidence>
<dbReference type="InterPro" id="IPR029040">
    <property type="entry name" value="RPABC4/Spt4"/>
</dbReference>
<gene>
    <name evidence="6" type="ORF">DW885_02665</name>
    <name evidence="5" type="ORF">DW924_05505</name>
    <name evidence="4" type="ORF">DWV67_07420</name>
</gene>
<dbReference type="AlphaFoldDB" id="A0A395XNP8"/>
<dbReference type="EMBL" id="QSFS01000004">
    <property type="protein sequence ID" value="RHA71477.1"/>
    <property type="molecule type" value="Genomic_DNA"/>
</dbReference>
<dbReference type="EMBL" id="QSGQ01000001">
    <property type="protein sequence ID" value="RHB42934.1"/>
    <property type="molecule type" value="Genomic_DNA"/>
</dbReference>
<evidence type="ECO:0000256" key="3">
    <source>
        <dbReference type="SAM" id="Phobius"/>
    </source>
</evidence>
<dbReference type="EMBL" id="QSAJ01000014">
    <property type="protein sequence ID" value="RGW53906.1"/>
    <property type="molecule type" value="Genomic_DNA"/>
</dbReference>
<dbReference type="GO" id="GO:0006351">
    <property type="term" value="P:DNA-templated transcription"/>
    <property type="evidence" value="ECO:0007669"/>
    <property type="project" value="InterPro"/>
</dbReference>
<organism evidence="4 7">
    <name type="scientific">Dorea formicigenerans</name>
    <dbReference type="NCBI Taxonomy" id="39486"/>
    <lineage>
        <taxon>Bacteria</taxon>
        <taxon>Bacillati</taxon>
        <taxon>Bacillota</taxon>
        <taxon>Clostridia</taxon>
        <taxon>Lachnospirales</taxon>
        <taxon>Lachnospiraceae</taxon>
        <taxon>Dorea</taxon>
    </lineage>
</organism>
<name>A0A395XNP8_9FIRM</name>
<evidence type="ECO:0000313" key="6">
    <source>
        <dbReference type="EMBL" id="RHB42934.1"/>
    </source>
</evidence>
<evidence type="ECO:0008006" key="10">
    <source>
        <dbReference type="Google" id="ProtNLM"/>
    </source>
</evidence>
<comment type="caution">
    <text evidence="4">The sequence shown here is derived from an EMBL/GenBank/DDBJ whole genome shotgun (WGS) entry which is preliminary data.</text>
</comment>
<evidence type="ECO:0000313" key="4">
    <source>
        <dbReference type="EMBL" id="RGW53906.1"/>
    </source>
</evidence>
<feature type="transmembrane region" description="Helical" evidence="3">
    <location>
        <begin position="345"/>
        <end position="369"/>
    </location>
</feature>
<dbReference type="GO" id="GO:0003677">
    <property type="term" value="F:DNA binding"/>
    <property type="evidence" value="ECO:0007669"/>
    <property type="project" value="InterPro"/>
</dbReference>
<dbReference type="GO" id="GO:0003899">
    <property type="term" value="F:DNA-directed RNA polymerase activity"/>
    <property type="evidence" value="ECO:0007669"/>
    <property type="project" value="InterPro"/>
</dbReference>